<dbReference type="Gene3D" id="3.90.76.10">
    <property type="entry name" value="Dipeptide-binding Protein, Domain 1"/>
    <property type="match status" value="1"/>
</dbReference>
<dbReference type="GO" id="GO:1904680">
    <property type="term" value="F:peptide transmembrane transporter activity"/>
    <property type="evidence" value="ECO:0007669"/>
    <property type="project" value="TreeGrafter"/>
</dbReference>
<dbReference type="GO" id="GO:0015833">
    <property type="term" value="P:peptide transport"/>
    <property type="evidence" value="ECO:0007669"/>
    <property type="project" value="TreeGrafter"/>
</dbReference>
<dbReference type="PIRSF" id="PIRSF002741">
    <property type="entry name" value="MppA"/>
    <property type="match status" value="1"/>
</dbReference>
<evidence type="ECO:0000259" key="4">
    <source>
        <dbReference type="Pfam" id="PF00496"/>
    </source>
</evidence>
<name>A0A0J1CXI3_9BURK</name>
<evidence type="ECO:0000313" key="5">
    <source>
        <dbReference type="EMBL" id="KLU25285.1"/>
    </source>
</evidence>
<keyword evidence="2" id="KW-0813">Transport</keyword>
<dbReference type="CDD" id="cd08517">
    <property type="entry name" value="PBP2_NikA_DppA_OppA_like_13"/>
    <property type="match status" value="1"/>
</dbReference>
<proteinExistence type="inferred from homology"/>
<keyword evidence="6" id="KW-1185">Reference proteome</keyword>
<dbReference type="SUPFAM" id="SSF53850">
    <property type="entry name" value="Periplasmic binding protein-like II"/>
    <property type="match status" value="1"/>
</dbReference>
<dbReference type="InterPro" id="IPR000914">
    <property type="entry name" value="SBP_5_dom"/>
</dbReference>
<dbReference type="GO" id="GO:0030288">
    <property type="term" value="C:outer membrane-bounded periplasmic space"/>
    <property type="evidence" value="ECO:0007669"/>
    <property type="project" value="UniProtKB-ARBA"/>
</dbReference>
<keyword evidence="3" id="KW-0732">Signal</keyword>
<comment type="caution">
    <text evidence="5">The sequence shown here is derived from an EMBL/GenBank/DDBJ whole genome shotgun (WGS) entry which is preliminary data.</text>
</comment>
<dbReference type="Proteomes" id="UP000035963">
    <property type="component" value="Unassembled WGS sequence"/>
</dbReference>
<organism evidence="5 6">
    <name type="scientific">Caballeronia mineralivorans PML1(12)</name>
    <dbReference type="NCBI Taxonomy" id="908627"/>
    <lineage>
        <taxon>Bacteria</taxon>
        <taxon>Pseudomonadati</taxon>
        <taxon>Pseudomonadota</taxon>
        <taxon>Betaproteobacteria</taxon>
        <taxon>Burkholderiales</taxon>
        <taxon>Burkholderiaceae</taxon>
        <taxon>Caballeronia</taxon>
    </lineage>
</organism>
<gene>
    <name evidence="5" type="ORF">EOS_15590</name>
</gene>
<dbReference type="Pfam" id="PF00496">
    <property type="entry name" value="SBP_bac_5"/>
    <property type="match status" value="1"/>
</dbReference>
<evidence type="ECO:0000313" key="6">
    <source>
        <dbReference type="Proteomes" id="UP000035963"/>
    </source>
</evidence>
<comment type="similarity">
    <text evidence="1">Belongs to the bacterial solute-binding protein 5 family.</text>
</comment>
<protein>
    <recommendedName>
        <fullName evidence="4">Solute-binding protein family 5 domain-containing protein</fullName>
    </recommendedName>
</protein>
<accession>A0A0J1CXI3</accession>
<evidence type="ECO:0000256" key="2">
    <source>
        <dbReference type="ARBA" id="ARBA00022448"/>
    </source>
</evidence>
<sequence>MATDLALPLSARAAQTLPRGGTLVVGSGPEATSGLTSAITSAGTAQLVSGKIFDGLLTFDEHFNPQPQLATHWEAASDGLSLTFHLRRGVRWHDGQPFTSKDVAYSVLEIWKKYHSRGRTTFANVVAVDTPDVLTATLRLSKPAPYLLSALMSSVEAQILPQHLYAGRDVLSNPLNNAPIGNGPFKFVKWEHGNYVLLERNPDYWDSPRPYVDKVLFRFIADRSGGASALETGEVHLSDNYGVALTDIVRLSRNPQIVVKDYPSTYITGTSAFEFNLDRPQFRDPRVRQAFAHAFDRDFIVKNIWLGYADKVEAPIPKAFPAFFTADVPTYPLDLAKAEALLEAAGLKRDAQGIRLTLTNDPAPTGPLAPIAQHLRSNLQKIGVRLNIRSSDFGEFVNRVYTRRDFDTIIYSANAGPDPAIGTQRFYWSKNFKPGVAFSNAADYQNAEVDQLLESGQSEIDPAKRRAIYNRFQQQVQTDVARIPLISPHVVTLARREVLNFSGNQALYANFANVALDKKST</sequence>
<dbReference type="PANTHER" id="PTHR30290">
    <property type="entry name" value="PERIPLASMIC BINDING COMPONENT OF ABC TRANSPORTER"/>
    <property type="match status" value="1"/>
</dbReference>
<dbReference type="Gene3D" id="3.40.190.10">
    <property type="entry name" value="Periplasmic binding protein-like II"/>
    <property type="match status" value="1"/>
</dbReference>
<dbReference type="GO" id="GO:0043190">
    <property type="term" value="C:ATP-binding cassette (ABC) transporter complex"/>
    <property type="evidence" value="ECO:0007669"/>
    <property type="project" value="InterPro"/>
</dbReference>
<feature type="domain" description="Solute-binding protein family 5" evidence="4">
    <location>
        <begin position="65"/>
        <end position="427"/>
    </location>
</feature>
<dbReference type="AlphaFoldDB" id="A0A0J1CXI3"/>
<dbReference type="PATRIC" id="fig|908627.4.peg.3478"/>
<evidence type="ECO:0000256" key="3">
    <source>
        <dbReference type="ARBA" id="ARBA00022729"/>
    </source>
</evidence>
<reference evidence="5 6" key="1">
    <citation type="journal article" date="2015" name="Genome Announc.">
        <title>Draft Genome Sequence of Burkholderia sp. Strain PML1(12), an Ectomycorrhizosphere-Inhabiting Bacterium with Effective Mineral-Weathering Ability.</title>
        <authorList>
            <person name="Uroz S."/>
            <person name="Oger P."/>
        </authorList>
    </citation>
    <scope>NUCLEOTIDE SEQUENCE [LARGE SCALE GENOMIC DNA]</scope>
    <source>
        <strain evidence="6">PML1(12)</strain>
    </source>
</reference>
<evidence type="ECO:0000256" key="1">
    <source>
        <dbReference type="ARBA" id="ARBA00005695"/>
    </source>
</evidence>
<dbReference type="InterPro" id="IPR030678">
    <property type="entry name" value="Peptide/Ni-bd"/>
</dbReference>
<dbReference type="PANTHER" id="PTHR30290:SF9">
    <property type="entry name" value="OLIGOPEPTIDE-BINDING PROTEIN APPA"/>
    <property type="match status" value="1"/>
</dbReference>
<dbReference type="Gene3D" id="3.10.105.10">
    <property type="entry name" value="Dipeptide-binding Protein, Domain 3"/>
    <property type="match status" value="1"/>
</dbReference>
<dbReference type="InterPro" id="IPR039424">
    <property type="entry name" value="SBP_5"/>
</dbReference>
<dbReference type="EMBL" id="AEJF01000095">
    <property type="protein sequence ID" value="KLU25285.1"/>
    <property type="molecule type" value="Genomic_DNA"/>
</dbReference>